<evidence type="ECO:0000256" key="4">
    <source>
        <dbReference type="ARBA" id="ARBA00022989"/>
    </source>
</evidence>
<comment type="subcellular location">
    <subcellularLocation>
        <location evidence="1 6">Cell membrane</location>
        <topology evidence="1 6">Multi-pass membrane protein</topology>
    </subcellularLocation>
</comment>
<gene>
    <name evidence="8" type="ORF">HNQ88_002588</name>
</gene>
<keyword evidence="2 6" id="KW-1003">Cell membrane</keyword>
<dbReference type="PANTHER" id="PTHR12677:SF59">
    <property type="entry name" value="GOLGI APPARATUS MEMBRANE PROTEIN TVP38-RELATED"/>
    <property type="match status" value="1"/>
</dbReference>
<comment type="similarity">
    <text evidence="6">Belongs to the TVP38/TMEM64 family.</text>
</comment>
<keyword evidence="4 6" id="KW-1133">Transmembrane helix</keyword>
<evidence type="ECO:0000256" key="5">
    <source>
        <dbReference type="ARBA" id="ARBA00023136"/>
    </source>
</evidence>
<comment type="caution">
    <text evidence="8">The sequence shown here is derived from an EMBL/GenBank/DDBJ whole genome shotgun (WGS) entry which is preliminary data.</text>
</comment>
<organism evidence="8 9">
    <name type="scientific">Aureibacter tunicatorum</name>
    <dbReference type="NCBI Taxonomy" id="866807"/>
    <lineage>
        <taxon>Bacteria</taxon>
        <taxon>Pseudomonadati</taxon>
        <taxon>Bacteroidota</taxon>
        <taxon>Cytophagia</taxon>
        <taxon>Cytophagales</taxon>
        <taxon>Persicobacteraceae</taxon>
        <taxon>Aureibacter</taxon>
    </lineage>
</organism>
<dbReference type="GO" id="GO:0005886">
    <property type="term" value="C:plasma membrane"/>
    <property type="evidence" value="ECO:0007669"/>
    <property type="project" value="UniProtKB-SubCell"/>
</dbReference>
<evidence type="ECO:0000313" key="9">
    <source>
        <dbReference type="Proteomes" id="UP001185092"/>
    </source>
</evidence>
<sequence>MKKWLTTALAILTFILASFILVESLDIQFLKNPDYLQSSNGLIAFGWGTLLLSLDIILPVPSTVILIANGAIFGTALGAAISMLDLMISTSFGILIGSKFTEKTNQWLNEKEKLQAEQFISKWGLIAIIISRSIPMLSETILLMAAAMGLNPRKLAIASFFGYLPGVIIYAYTGAFAATLESSLWSFIAVISISSIFWLFSYFTKSEKAASKQI</sequence>
<dbReference type="Pfam" id="PF09335">
    <property type="entry name" value="VTT_dom"/>
    <property type="match status" value="1"/>
</dbReference>
<dbReference type="PANTHER" id="PTHR12677">
    <property type="entry name" value="GOLGI APPARATUS MEMBRANE PROTEIN TVP38-RELATED"/>
    <property type="match status" value="1"/>
</dbReference>
<feature type="transmembrane region" description="Helical" evidence="6">
    <location>
        <begin position="40"/>
        <end position="58"/>
    </location>
</feature>
<keyword evidence="9" id="KW-1185">Reference proteome</keyword>
<evidence type="ECO:0000256" key="3">
    <source>
        <dbReference type="ARBA" id="ARBA00022692"/>
    </source>
</evidence>
<feature type="transmembrane region" description="Helical" evidence="6">
    <location>
        <begin position="155"/>
        <end position="178"/>
    </location>
</feature>
<evidence type="ECO:0000256" key="6">
    <source>
        <dbReference type="RuleBase" id="RU366058"/>
    </source>
</evidence>
<protein>
    <recommendedName>
        <fullName evidence="6">TVP38/TMEM64 family membrane protein</fullName>
    </recommendedName>
</protein>
<keyword evidence="5 6" id="KW-0472">Membrane</keyword>
<evidence type="ECO:0000313" key="8">
    <source>
        <dbReference type="EMBL" id="MDR6239540.1"/>
    </source>
</evidence>
<dbReference type="InterPro" id="IPR032816">
    <property type="entry name" value="VTT_dom"/>
</dbReference>
<feature type="domain" description="VTT" evidence="7">
    <location>
        <begin position="60"/>
        <end position="175"/>
    </location>
</feature>
<dbReference type="Proteomes" id="UP001185092">
    <property type="component" value="Unassembled WGS sequence"/>
</dbReference>
<keyword evidence="3 6" id="KW-0812">Transmembrane</keyword>
<name>A0AAE3XN35_9BACT</name>
<accession>A0AAE3XN35</accession>
<dbReference type="RefSeq" id="WP_309939231.1">
    <property type="nucleotide sequence ID" value="NZ_AP025305.1"/>
</dbReference>
<feature type="transmembrane region" description="Helical" evidence="6">
    <location>
        <begin position="184"/>
        <end position="203"/>
    </location>
</feature>
<dbReference type="AlphaFoldDB" id="A0AAE3XN35"/>
<evidence type="ECO:0000256" key="1">
    <source>
        <dbReference type="ARBA" id="ARBA00004651"/>
    </source>
</evidence>
<feature type="transmembrane region" description="Helical" evidence="6">
    <location>
        <begin position="123"/>
        <end position="143"/>
    </location>
</feature>
<dbReference type="EMBL" id="JAVDQD010000003">
    <property type="protein sequence ID" value="MDR6239540.1"/>
    <property type="molecule type" value="Genomic_DNA"/>
</dbReference>
<evidence type="ECO:0000259" key="7">
    <source>
        <dbReference type="Pfam" id="PF09335"/>
    </source>
</evidence>
<reference evidence="8" key="1">
    <citation type="submission" date="2023-07" db="EMBL/GenBank/DDBJ databases">
        <title>Genomic Encyclopedia of Type Strains, Phase IV (KMG-IV): sequencing the most valuable type-strain genomes for metagenomic binning, comparative biology and taxonomic classification.</title>
        <authorList>
            <person name="Goeker M."/>
        </authorList>
    </citation>
    <scope>NUCLEOTIDE SEQUENCE</scope>
    <source>
        <strain evidence="8">DSM 26174</strain>
    </source>
</reference>
<dbReference type="InterPro" id="IPR015414">
    <property type="entry name" value="TMEM64"/>
</dbReference>
<feature type="transmembrane region" description="Helical" evidence="6">
    <location>
        <begin position="70"/>
        <end position="96"/>
    </location>
</feature>
<proteinExistence type="inferred from homology"/>
<evidence type="ECO:0000256" key="2">
    <source>
        <dbReference type="ARBA" id="ARBA00022475"/>
    </source>
</evidence>